<feature type="transmembrane region" description="Helical" evidence="1">
    <location>
        <begin position="45"/>
        <end position="68"/>
    </location>
</feature>
<keyword evidence="4" id="KW-1185">Reference proteome</keyword>
<evidence type="ECO:0000313" key="4">
    <source>
        <dbReference type="Proteomes" id="UP000829354"/>
    </source>
</evidence>
<dbReference type="PANTHER" id="PTHR23017">
    <property type="entry name" value="SERPENTINE RECEPTOR, CLASS X"/>
    <property type="match status" value="1"/>
</dbReference>
<dbReference type="EMBL" id="CP092624">
    <property type="protein sequence ID" value="UMM33139.1"/>
    <property type="molecule type" value="Genomic_DNA"/>
</dbReference>
<organism evidence="3 4">
    <name type="scientific">Caenorhabditis briggsae</name>
    <dbReference type="NCBI Taxonomy" id="6238"/>
    <lineage>
        <taxon>Eukaryota</taxon>
        <taxon>Metazoa</taxon>
        <taxon>Ecdysozoa</taxon>
        <taxon>Nematoda</taxon>
        <taxon>Chromadorea</taxon>
        <taxon>Rhabditida</taxon>
        <taxon>Rhabditina</taxon>
        <taxon>Rhabditomorpha</taxon>
        <taxon>Rhabditoidea</taxon>
        <taxon>Rhabditidae</taxon>
        <taxon>Peloderinae</taxon>
        <taxon>Caenorhabditis</taxon>
    </lineage>
</organism>
<feature type="transmembrane region" description="Helical" evidence="1">
    <location>
        <begin position="122"/>
        <end position="140"/>
    </location>
</feature>
<proteinExistence type="predicted"/>
<gene>
    <name evidence="3" type="ORF">L5515_006727</name>
</gene>
<keyword evidence="1" id="KW-1133">Transmembrane helix</keyword>
<accession>A0AAE9F189</accession>
<dbReference type="Proteomes" id="UP000829354">
    <property type="component" value="Chromosome V"/>
</dbReference>
<protein>
    <recommendedName>
        <fullName evidence="2">7TM GPCR serpentine receptor class x (Srx) domain-containing protein</fullName>
    </recommendedName>
</protein>
<dbReference type="AlphaFoldDB" id="A0AAE9F189"/>
<keyword evidence="1" id="KW-0812">Transmembrane</keyword>
<feature type="domain" description="7TM GPCR serpentine receptor class x (Srx)" evidence="2">
    <location>
        <begin position="2"/>
        <end position="142"/>
    </location>
</feature>
<evidence type="ECO:0000259" key="2">
    <source>
        <dbReference type="Pfam" id="PF10328"/>
    </source>
</evidence>
<dbReference type="Pfam" id="PF10328">
    <property type="entry name" value="7TM_GPCR_Srx"/>
    <property type="match status" value="1"/>
</dbReference>
<feature type="transmembrane region" description="Helical" evidence="1">
    <location>
        <begin position="7"/>
        <end position="25"/>
    </location>
</feature>
<keyword evidence="1" id="KW-0472">Membrane</keyword>
<dbReference type="PANTHER" id="PTHR23017:SF18">
    <property type="entry name" value="G-PROTEIN COUPLED RECEPTORS FAMILY 1 PROFILE DOMAIN-CONTAINING PROTEIN"/>
    <property type="match status" value="1"/>
</dbReference>
<reference evidence="3 4" key="1">
    <citation type="submission" date="2022-04" db="EMBL/GenBank/DDBJ databases">
        <title>Chromosome-level reference genomes for two strains of Caenorhabditis briggsae: an improved platform for comparative genomics.</title>
        <authorList>
            <person name="Stevens L."/>
            <person name="Andersen E."/>
        </authorList>
    </citation>
    <scope>NUCLEOTIDE SEQUENCE [LARGE SCALE GENOMIC DNA]</scope>
    <source>
        <strain evidence="3">VX34</strain>
        <tissue evidence="3">Whole-organism</tissue>
    </source>
</reference>
<sequence>MIGGTWLLCLLINSYMFMYVCQLKYNNKLRATVFNDSALCDYVAWFGDFVKNSILVCIFMVIDILTILKVREIRLFSMNNNNKNNESISEREKRFLKQTISQGTIFLIQLITWFLIDNITSNQVVIFLLSGYAFLAIHVFDG</sequence>
<evidence type="ECO:0000313" key="3">
    <source>
        <dbReference type="EMBL" id="UMM33139.1"/>
    </source>
</evidence>
<name>A0AAE9F189_CAEBR</name>
<dbReference type="InterPro" id="IPR019430">
    <property type="entry name" value="7TM_GPCR_serpentine_rcpt_Srx"/>
</dbReference>
<feature type="transmembrane region" description="Helical" evidence="1">
    <location>
        <begin position="99"/>
        <end position="116"/>
    </location>
</feature>
<evidence type="ECO:0000256" key="1">
    <source>
        <dbReference type="SAM" id="Phobius"/>
    </source>
</evidence>